<name>A0A1G8RWF1_9FLAO</name>
<dbReference type="EMBL" id="FNEZ01000001">
    <property type="protein sequence ID" value="SDJ21364.1"/>
    <property type="molecule type" value="Genomic_DNA"/>
</dbReference>
<dbReference type="InterPro" id="IPR006976">
    <property type="entry name" value="VanZ-like"/>
</dbReference>
<evidence type="ECO:0000313" key="4">
    <source>
        <dbReference type="Proteomes" id="UP000199580"/>
    </source>
</evidence>
<evidence type="ECO:0000256" key="1">
    <source>
        <dbReference type="SAM" id="Phobius"/>
    </source>
</evidence>
<proteinExistence type="predicted"/>
<protein>
    <submittedName>
        <fullName evidence="3">VanZ like family protein</fullName>
    </submittedName>
</protein>
<dbReference type="STRING" id="1128970.SAMN04487935_0315"/>
<evidence type="ECO:0000313" key="3">
    <source>
        <dbReference type="EMBL" id="SDJ21364.1"/>
    </source>
</evidence>
<feature type="transmembrane region" description="Helical" evidence="1">
    <location>
        <begin position="99"/>
        <end position="117"/>
    </location>
</feature>
<feature type="domain" description="VanZ-like" evidence="2">
    <location>
        <begin position="44"/>
        <end position="114"/>
    </location>
</feature>
<feature type="transmembrane region" description="Helical" evidence="1">
    <location>
        <begin position="66"/>
        <end position="87"/>
    </location>
</feature>
<gene>
    <name evidence="3" type="ORF">SAMN04487935_0315</name>
</gene>
<evidence type="ECO:0000259" key="2">
    <source>
        <dbReference type="Pfam" id="PF04892"/>
    </source>
</evidence>
<keyword evidence="1" id="KW-1133">Transmembrane helix</keyword>
<feature type="transmembrane region" description="Helical" evidence="1">
    <location>
        <begin position="7"/>
        <end position="27"/>
    </location>
</feature>
<keyword evidence="4" id="KW-1185">Reference proteome</keyword>
<dbReference type="Proteomes" id="UP000199580">
    <property type="component" value="Unassembled WGS sequence"/>
</dbReference>
<dbReference type="PANTHER" id="PTHR28008">
    <property type="entry name" value="DOMAIN PROTEIN, PUTATIVE (AFU_ORTHOLOGUE AFUA_3G10980)-RELATED"/>
    <property type="match status" value="1"/>
</dbReference>
<dbReference type="AlphaFoldDB" id="A0A1G8RWF1"/>
<dbReference type="Pfam" id="PF04892">
    <property type="entry name" value="VanZ"/>
    <property type="match status" value="1"/>
</dbReference>
<keyword evidence="1" id="KW-0472">Membrane</keyword>
<reference evidence="3 4" key="1">
    <citation type="submission" date="2016-10" db="EMBL/GenBank/DDBJ databases">
        <authorList>
            <person name="de Groot N.N."/>
        </authorList>
    </citation>
    <scope>NUCLEOTIDE SEQUENCE [LARGE SCALE GENOMIC DNA]</scope>
    <source>
        <strain evidence="3 4">CGMCC 1.10076</strain>
    </source>
</reference>
<dbReference type="NCBIfam" id="NF037970">
    <property type="entry name" value="vanZ_1"/>
    <property type="match status" value="1"/>
</dbReference>
<feature type="transmembrane region" description="Helical" evidence="1">
    <location>
        <begin position="39"/>
        <end position="57"/>
    </location>
</feature>
<accession>A0A1G8RWF1</accession>
<keyword evidence="1" id="KW-0812">Transmembrane</keyword>
<dbReference type="PANTHER" id="PTHR28008:SF1">
    <property type="entry name" value="DOMAIN PROTEIN, PUTATIVE (AFU_ORTHOLOGUE AFUA_3G10980)-RELATED"/>
    <property type="match status" value="1"/>
</dbReference>
<sequence length="126" mass="14195">MARKKIYGLLAIIWTLFILVMCLVSFTELPSVGVSSADKYVHASFHFVFTILWFLTLDKSGYSRKILTRVFLSSVVFGIAIEIMQGLFTKTRQADIYDVFANIAGALMAVLLLYYSAHVVKMKADN</sequence>
<organism evidence="3 4">
    <name type="scientific">Flavobacterium noncentrifugens</name>
    <dbReference type="NCBI Taxonomy" id="1128970"/>
    <lineage>
        <taxon>Bacteria</taxon>
        <taxon>Pseudomonadati</taxon>
        <taxon>Bacteroidota</taxon>
        <taxon>Flavobacteriia</taxon>
        <taxon>Flavobacteriales</taxon>
        <taxon>Flavobacteriaceae</taxon>
        <taxon>Flavobacterium</taxon>
    </lineage>
</organism>